<evidence type="ECO:0000313" key="3">
    <source>
        <dbReference type="Proteomes" id="UP000002499"/>
    </source>
</evidence>
<dbReference type="PANTHER" id="PTHR43056:SF5">
    <property type="entry name" value="PEPTIDASE S9 PROLYL OLIGOPEPTIDASE CATALYTIC DOMAIN-CONTAINING PROTEIN"/>
    <property type="match status" value="1"/>
</dbReference>
<dbReference type="STRING" id="655827.E9E6I5"/>
<sequence>MTLKRVAHYGTWVSPIGVEATIYKNRALKSPRVNRQSGRSFFVESTPEGRQTIIEVTEEGLRDVLPPDYSVQNRVYEYGGSLYDVLPDDRLIFSHEDDTVRLLSPDTGLVQLVVQSDFLRYSSFCACHPSPWVLAIEEDHTFADPYKVQNYIVAINVETSAVQRVVSGADFYYLPQFSFDGARVSWVEWDHPDLPFAAGKLYVGDWAAEGSIKNARLIAGQNYESVAEPRWGPDGSLFYGKETASHRKLYRIPPGGRPEELIQLAGLDDAEFAQAGLMEGSRTFVPLTADLLVATAYVNGISRLIAIDITTSSWKSLADEKKLCDISGDAVARLGHDSVLAIGGGTNSHKSVHKIDVANPKNSKVLRRAFDEELPDATYAQPEALRVRSNGSPSRDIFGFLWMPRNPHYTAPAGELPPLIIHTHGGPTGRMGSGLNLRTQYFTSRGYAFLALNYTGSMGYGRQYRESLFGNWGIVDAADVVEFADYIAASGRVNSDAIGITGASAGGYNTLQSLSRYPGRFAGGVCVSGISDLSSFDDTTHKLESDYTAALVLHPGVSEEEKRRIFRERSAMYHTDGLTSPLLLLHGQADTVVPVQQARIIAEALKKLHRDVEIFEVEHEGHMFSKPSSAKLWLLHEERWWKKTLLPKTSQTNV</sequence>
<dbReference type="EMBL" id="GL698511">
    <property type="protein sequence ID" value="EFY88431.1"/>
    <property type="molecule type" value="Genomic_DNA"/>
</dbReference>
<dbReference type="SUPFAM" id="SSF82171">
    <property type="entry name" value="DPP6 N-terminal domain-like"/>
    <property type="match status" value="1"/>
</dbReference>
<dbReference type="OrthoDB" id="43744at2759"/>
<dbReference type="InterPro" id="IPR029058">
    <property type="entry name" value="AB_hydrolase_fold"/>
</dbReference>
<dbReference type="InParanoid" id="E9E6I5"/>
<dbReference type="KEGG" id="maw:19249794"/>
<keyword evidence="3" id="KW-1185">Reference proteome</keyword>
<dbReference type="InterPro" id="IPR001375">
    <property type="entry name" value="Peptidase_S9_cat"/>
</dbReference>
<dbReference type="Pfam" id="PF00326">
    <property type="entry name" value="Peptidase_S9"/>
    <property type="match status" value="1"/>
</dbReference>
<dbReference type="eggNOG" id="KOG2100">
    <property type="taxonomic scope" value="Eukaryota"/>
</dbReference>
<dbReference type="Proteomes" id="UP000002499">
    <property type="component" value="Unassembled WGS sequence"/>
</dbReference>
<accession>E9E6I5</accession>
<organism evidence="3">
    <name type="scientific">Metarhizium acridum (strain CQMa 102)</name>
    <dbReference type="NCBI Taxonomy" id="655827"/>
    <lineage>
        <taxon>Eukaryota</taxon>
        <taxon>Fungi</taxon>
        <taxon>Dikarya</taxon>
        <taxon>Ascomycota</taxon>
        <taxon>Pezizomycotina</taxon>
        <taxon>Sordariomycetes</taxon>
        <taxon>Hypocreomycetidae</taxon>
        <taxon>Hypocreales</taxon>
        <taxon>Clavicipitaceae</taxon>
        <taxon>Metarhizium</taxon>
    </lineage>
</organism>
<dbReference type="ESTHER" id="metaq-e9e6i5">
    <property type="family name" value="PMH_Peptidase_S9"/>
</dbReference>
<evidence type="ECO:0000259" key="1">
    <source>
        <dbReference type="Pfam" id="PF00326"/>
    </source>
</evidence>
<feature type="domain" description="Peptidase S9 prolyl oligopeptidase catalytic" evidence="1">
    <location>
        <begin position="436"/>
        <end position="645"/>
    </location>
</feature>
<dbReference type="PANTHER" id="PTHR43056">
    <property type="entry name" value="PEPTIDASE S9 PROLYL OLIGOPEPTIDASE"/>
    <property type="match status" value="1"/>
</dbReference>
<dbReference type="InterPro" id="IPR011042">
    <property type="entry name" value="6-blade_b-propeller_TolB-like"/>
</dbReference>
<protein>
    <submittedName>
        <fullName evidence="2">Dipeptidyl peptidase IV, putative</fullName>
    </submittedName>
</protein>
<evidence type="ECO:0000313" key="2">
    <source>
        <dbReference type="EMBL" id="EFY88431.1"/>
    </source>
</evidence>
<name>E9E6I5_METAQ</name>
<dbReference type="InterPro" id="IPR050585">
    <property type="entry name" value="Xaa-Pro_dipeptidyl-ppase/CocE"/>
</dbReference>
<dbReference type="GeneID" id="19249794"/>
<gene>
    <name evidence="2" type="ORF">MAC_05483</name>
</gene>
<dbReference type="GO" id="GO:0008236">
    <property type="term" value="F:serine-type peptidase activity"/>
    <property type="evidence" value="ECO:0007669"/>
    <property type="project" value="InterPro"/>
</dbReference>
<reference evidence="2 3" key="1">
    <citation type="journal article" date="2011" name="PLoS Genet.">
        <title>Genome sequencing and comparative transcriptomics of the model entomopathogenic fungi Metarhizium anisopliae and M. acridum.</title>
        <authorList>
            <person name="Gao Q."/>
            <person name="Jin K."/>
            <person name="Ying S.H."/>
            <person name="Zhang Y."/>
            <person name="Xiao G."/>
            <person name="Shang Y."/>
            <person name="Duan Z."/>
            <person name="Hu X."/>
            <person name="Xie X.Q."/>
            <person name="Zhou G."/>
            <person name="Peng G."/>
            <person name="Luo Z."/>
            <person name="Huang W."/>
            <person name="Wang B."/>
            <person name="Fang W."/>
            <person name="Wang S."/>
            <person name="Zhong Y."/>
            <person name="Ma L.J."/>
            <person name="St Leger R.J."/>
            <person name="Zhao G.P."/>
            <person name="Pei Y."/>
            <person name="Feng M.G."/>
            <person name="Xia Y."/>
            <person name="Wang C."/>
        </authorList>
    </citation>
    <scope>NUCLEOTIDE SEQUENCE [LARGE SCALE GENOMIC DNA]</scope>
    <source>
        <strain evidence="2 3">CQMa 102</strain>
    </source>
</reference>
<dbReference type="OMA" id="HKLESRY"/>
<dbReference type="Gene3D" id="3.40.50.1820">
    <property type="entry name" value="alpha/beta hydrolase"/>
    <property type="match status" value="1"/>
</dbReference>
<dbReference type="AlphaFoldDB" id="E9E6I5"/>
<dbReference type="HOGENOM" id="CLU_012236_1_0_1"/>
<dbReference type="GO" id="GO:0006508">
    <property type="term" value="P:proteolysis"/>
    <property type="evidence" value="ECO:0007669"/>
    <property type="project" value="InterPro"/>
</dbReference>
<dbReference type="Gene3D" id="2.120.10.30">
    <property type="entry name" value="TolB, C-terminal domain"/>
    <property type="match status" value="1"/>
</dbReference>
<proteinExistence type="predicted"/>
<dbReference type="SUPFAM" id="SSF53474">
    <property type="entry name" value="alpha/beta-Hydrolases"/>
    <property type="match status" value="1"/>
</dbReference>